<dbReference type="EMBL" id="LS423452">
    <property type="protein sequence ID" value="SPS06904.1"/>
    <property type="molecule type" value="Genomic_DNA"/>
</dbReference>
<feature type="transmembrane region" description="Helical" evidence="1">
    <location>
        <begin position="97"/>
        <end position="123"/>
    </location>
</feature>
<accession>A0A2X0RGL6</accession>
<protein>
    <recommendedName>
        <fullName evidence="3">YGGT family protein</fullName>
    </recommendedName>
</protein>
<dbReference type="GO" id="GO:0016020">
    <property type="term" value="C:membrane"/>
    <property type="evidence" value="ECO:0007669"/>
    <property type="project" value="InterPro"/>
</dbReference>
<feature type="transmembrane region" description="Helical" evidence="1">
    <location>
        <begin position="66"/>
        <end position="85"/>
    </location>
</feature>
<name>A0A2X0RGL6_9PROT</name>
<sequence length="187" mass="21254">MLNDALQLLLDTLLQPFTVILLLRFHLQWLRAPMHNPFGAFIISLTNFLVLRTRRFIPSALGLDTASLLLAYIMEMFYLSITLWLSISPSGFPVAGLLLLTLIKLINISIYLLMAALFIQALLSWFNPHSSMAGVTASITKPFLLPLQRRIPVFGNIDLSLFLLFILCQLILIVPMHWLENMARSLF</sequence>
<organism evidence="2">
    <name type="scientific">Candidatus Nitrotoga fabula</name>
    <dbReference type="NCBI Taxonomy" id="2182327"/>
    <lineage>
        <taxon>Bacteria</taxon>
        <taxon>Pseudomonadati</taxon>
        <taxon>Pseudomonadota</taxon>
        <taxon>Betaproteobacteria</taxon>
        <taxon>Nitrosomonadales</taxon>
        <taxon>Gallionellaceae</taxon>
        <taxon>Candidatus Nitrotoga</taxon>
    </lineage>
</organism>
<keyword evidence="1" id="KW-0472">Membrane</keyword>
<dbReference type="InterPro" id="IPR003425">
    <property type="entry name" value="CCB3/YggT"/>
</dbReference>
<gene>
    <name evidence="2" type="ORF">NITFAB_2501</name>
</gene>
<feature type="transmembrane region" description="Helical" evidence="1">
    <location>
        <begin position="37"/>
        <end position="54"/>
    </location>
</feature>
<keyword evidence="1" id="KW-1133">Transmembrane helix</keyword>
<dbReference type="AlphaFoldDB" id="A0A2X0RGL6"/>
<dbReference type="Pfam" id="PF02325">
    <property type="entry name" value="CCB3_YggT"/>
    <property type="match status" value="2"/>
</dbReference>
<evidence type="ECO:0000256" key="1">
    <source>
        <dbReference type="SAM" id="Phobius"/>
    </source>
</evidence>
<keyword evidence="1" id="KW-0812">Transmembrane</keyword>
<proteinExistence type="predicted"/>
<feature type="transmembrane region" description="Helical" evidence="1">
    <location>
        <begin position="159"/>
        <end position="179"/>
    </location>
</feature>
<evidence type="ECO:0008006" key="3">
    <source>
        <dbReference type="Google" id="ProtNLM"/>
    </source>
</evidence>
<evidence type="ECO:0000313" key="2">
    <source>
        <dbReference type="EMBL" id="SPS06904.1"/>
    </source>
</evidence>
<reference evidence="2" key="1">
    <citation type="submission" date="2018-05" db="EMBL/GenBank/DDBJ databases">
        <authorList>
            <person name="Lanie J.A."/>
            <person name="Ng W.-L."/>
            <person name="Kazmierczak K.M."/>
            <person name="Andrzejewski T.M."/>
            <person name="Davidsen T.M."/>
            <person name="Wayne K.J."/>
            <person name="Tettelin H."/>
            <person name="Glass J.I."/>
            <person name="Rusch D."/>
            <person name="Podicherti R."/>
            <person name="Tsui H.-C.T."/>
            <person name="Winkler M.E."/>
        </authorList>
    </citation>
    <scope>NUCLEOTIDE SEQUENCE</scope>
    <source>
        <strain evidence="2">KNB</strain>
    </source>
</reference>